<dbReference type="Gene3D" id="3.40.30.10">
    <property type="entry name" value="Glutaredoxin"/>
    <property type="match status" value="1"/>
</dbReference>
<dbReference type="NCBIfam" id="NF005721">
    <property type="entry name" value="PRK07539.1-1"/>
    <property type="match status" value="1"/>
</dbReference>
<evidence type="ECO:0000313" key="8">
    <source>
        <dbReference type="EMBL" id="GAA4750891.1"/>
    </source>
</evidence>
<evidence type="ECO:0000256" key="6">
    <source>
        <dbReference type="ARBA" id="ARBA00034078"/>
    </source>
</evidence>
<protein>
    <recommendedName>
        <fullName evidence="10">NADH dehydrogenase subunit E</fullName>
    </recommendedName>
</protein>
<proteinExistence type="inferred from homology"/>
<dbReference type="PROSITE" id="PS01099">
    <property type="entry name" value="COMPLEX1_24K"/>
    <property type="match status" value="1"/>
</dbReference>
<evidence type="ECO:0000256" key="7">
    <source>
        <dbReference type="SAM" id="MobiDB-lite"/>
    </source>
</evidence>
<organism evidence="8 9">
    <name type="scientific">Gordonia alkaliphila</name>
    <dbReference type="NCBI Taxonomy" id="1053547"/>
    <lineage>
        <taxon>Bacteria</taxon>
        <taxon>Bacillati</taxon>
        <taxon>Actinomycetota</taxon>
        <taxon>Actinomycetes</taxon>
        <taxon>Mycobacteriales</taxon>
        <taxon>Gordoniaceae</taxon>
        <taxon>Gordonia</taxon>
    </lineage>
</organism>
<comment type="cofactor">
    <cofactor evidence="6">
        <name>[2Fe-2S] cluster</name>
        <dbReference type="ChEBI" id="CHEBI:190135"/>
    </cofactor>
</comment>
<sequence>MSEPIPPSRIPLSVTPTFSTAPAEPPIAFGGPERYDDDVAAALAAEAGPIVARYPQSRSALLPLLHLVQSHDGYVTRAGIDFCARTLELTRAQVAGVATFYTMYRREETGTHLVGVCTTTLCAVLGGDAILAELTDRLGIAVGETTDDGAVTLERVECNAACDFAPVVMVNWEFFDNQTPESAQQLVRDLRDGNPVAPSRGAPSLCTFRQAARLLAGVPEQEQR</sequence>
<evidence type="ECO:0000256" key="2">
    <source>
        <dbReference type="ARBA" id="ARBA00022714"/>
    </source>
</evidence>
<dbReference type="PANTHER" id="PTHR10371:SF3">
    <property type="entry name" value="NADH DEHYDROGENASE [UBIQUINONE] FLAVOPROTEIN 2, MITOCHONDRIAL"/>
    <property type="match status" value="1"/>
</dbReference>
<dbReference type="InterPro" id="IPR041921">
    <property type="entry name" value="NuoE_N"/>
</dbReference>
<evidence type="ECO:0000256" key="3">
    <source>
        <dbReference type="ARBA" id="ARBA00022723"/>
    </source>
</evidence>
<keyword evidence="5" id="KW-0411">Iron-sulfur</keyword>
<dbReference type="EMBL" id="BAABIE010000009">
    <property type="protein sequence ID" value="GAA4750891.1"/>
    <property type="molecule type" value="Genomic_DNA"/>
</dbReference>
<evidence type="ECO:0008006" key="10">
    <source>
        <dbReference type="Google" id="ProtNLM"/>
    </source>
</evidence>
<dbReference type="InterPro" id="IPR036249">
    <property type="entry name" value="Thioredoxin-like_sf"/>
</dbReference>
<dbReference type="CDD" id="cd03064">
    <property type="entry name" value="TRX_Fd_NuoE"/>
    <property type="match status" value="1"/>
</dbReference>
<accession>A0ABP8ZA11</accession>
<comment type="similarity">
    <text evidence="1">Belongs to the complex I 24 kDa subunit family.</text>
</comment>
<evidence type="ECO:0000256" key="4">
    <source>
        <dbReference type="ARBA" id="ARBA00023004"/>
    </source>
</evidence>
<dbReference type="InterPro" id="IPR042128">
    <property type="entry name" value="NuoE_dom"/>
</dbReference>
<dbReference type="PANTHER" id="PTHR10371">
    <property type="entry name" value="NADH DEHYDROGENASE UBIQUINONE FLAVOPROTEIN 2, MITOCHONDRIAL"/>
    <property type="match status" value="1"/>
</dbReference>
<dbReference type="SUPFAM" id="SSF52833">
    <property type="entry name" value="Thioredoxin-like"/>
    <property type="match status" value="1"/>
</dbReference>
<evidence type="ECO:0000256" key="5">
    <source>
        <dbReference type="ARBA" id="ARBA00023014"/>
    </source>
</evidence>
<name>A0ABP8ZA11_9ACTN</name>
<dbReference type="Proteomes" id="UP001500822">
    <property type="component" value="Unassembled WGS sequence"/>
</dbReference>
<gene>
    <name evidence="8" type="ORF">GCM10023217_21890</name>
</gene>
<comment type="caution">
    <text evidence="8">The sequence shown here is derived from an EMBL/GenBank/DDBJ whole genome shotgun (WGS) entry which is preliminary data.</text>
</comment>
<keyword evidence="9" id="KW-1185">Reference proteome</keyword>
<dbReference type="Gene3D" id="1.10.10.1590">
    <property type="entry name" value="NADH-quinone oxidoreductase subunit E"/>
    <property type="match status" value="1"/>
</dbReference>
<feature type="region of interest" description="Disordered" evidence="7">
    <location>
        <begin position="1"/>
        <end position="25"/>
    </location>
</feature>
<keyword evidence="4" id="KW-0408">Iron</keyword>
<reference evidence="9" key="1">
    <citation type="journal article" date="2019" name="Int. J. Syst. Evol. Microbiol.">
        <title>The Global Catalogue of Microorganisms (GCM) 10K type strain sequencing project: providing services to taxonomists for standard genome sequencing and annotation.</title>
        <authorList>
            <consortium name="The Broad Institute Genomics Platform"/>
            <consortium name="The Broad Institute Genome Sequencing Center for Infectious Disease"/>
            <person name="Wu L."/>
            <person name="Ma J."/>
        </authorList>
    </citation>
    <scope>NUCLEOTIDE SEQUENCE [LARGE SCALE GENOMIC DNA]</scope>
    <source>
        <strain evidence="9">JCM 18077</strain>
    </source>
</reference>
<evidence type="ECO:0000256" key="1">
    <source>
        <dbReference type="ARBA" id="ARBA00010643"/>
    </source>
</evidence>
<dbReference type="NCBIfam" id="TIGR01958">
    <property type="entry name" value="nuoE_fam"/>
    <property type="match status" value="1"/>
</dbReference>
<dbReference type="InterPro" id="IPR002023">
    <property type="entry name" value="NuoE-like"/>
</dbReference>
<dbReference type="RefSeq" id="WP_345313534.1">
    <property type="nucleotide sequence ID" value="NZ_BAABIE010000009.1"/>
</dbReference>
<evidence type="ECO:0000313" key="9">
    <source>
        <dbReference type="Proteomes" id="UP001500822"/>
    </source>
</evidence>
<dbReference type="Pfam" id="PF01257">
    <property type="entry name" value="2Fe-2S_thioredx"/>
    <property type="match status" value="1"/>
</dbReference>
<dbReference type="PIRSF" id="PIRSF000216">
    <property type="entry name" value="NADH_DH_24kDa"/>
    <property type="match status" value="1"/>
</dbReference>
<keyword evidence="3" id="KW-0479">Metal-binding</keyword>
<keyword evidence="2" id="KW-0001">2Fe-2S</keyword>